<protein>
    <recommendedName>
        <fullName evidence="5">DUF4760 domain-containing protein</fullName>
    </recommendedName>
</protein>
<evidence type="ECO:0000256" key="1">
    <source>
        <dbReference type="SAM" id="MobiDB-lite"/>
    </source>
</evidence>
<dbReference type="EMBL" id="CP046322">
    <property type="protein sequence ID" value="QGS34150.1"/>
    <property type="molecule type" value="Genomic_DNA"/>
</dbReference>
<evidence type="ECO:0000256" key="2">
    <source>
        <dbReference type="SAM" id="Phobius"/>
    </source>
</evidence>
<dbReference type="AlphaFoldDB" id="A0A6B8TRZ1"/>
<keyword evidence="2" id="KW-0812">Transmembrane</keyword>
<dbReference type="Proteomes" id="UP000426857">
    <property type="component" value="Chromosome"/>
</dbReference>
<evidence type="ECO:0008006" key="5">
    <source>
        <dbReference type="Google" id="ProtNLM"/>
    </source>
</evidence>
<dbReference type="KEGG" id="cxe:FOB82_03525"/>
<organism evidence="3 4">
    <name type="scientific">Corynebacterium xerosis</name>
    <dbReference type="NCBI Taxonomy" id="1725"/>
    <lineage>
        <taxon>Bacteria</taxon>
        <taxon>Bacillati</taxon>
        <taxon>Actinomycetota</taxon>
        <taxon>Actinomycetes</taxon>
        <taxon>Mycobacteriales</taxon>
        <taxon>Corynebacteriaceae</taxon>
        <taxon>Corynebacterium</taxon>
    </lineage>
</organism>
<name>A0A6B8TRZ1_9CORY</name>
<feature type="transmembrane region" description="Helical" evidence="2">
    <location>
        <begin position="20"/>
        <end position="40"/>
    </location>
</feature>
<keyword evidence="2" id="KW-0472">Membrane</keyword>
<keyword evidence="2" id="KW-1133">Transmembrane helix</keyword>
<accession>A0A6B8TRZ1</accession>
<sequence>MIDVMAQVVSPAPWDGWTGLLLPVLGGGVVASLVTQVFIWRRERWAREEERREKQRALIVPILRLSSDVQRAVDKVHRHVDERQLSARPFNFEVADLVVGVMKLLDENREVVLEARIGVVDRRVYRLMGDYRDAFERLLGVTAAGMVRLQKLDGSRTTNAQVLALLDRAVSELLKKHRELLVTVEERLAPQRTWREKRAYWRLKRLQKPDREKREAVSSEEAFDDLIVTYMPDVEKQGKPGGEETPSASRVGPRWLPSWLRRPPPS</sequence>
<feature type="compositionally biased region" description="Low complexity" evidence="1">
    <location>
        <begin position="253"/>
        <end position="266"/>
    </location>
</feature>
<proteinExistence type="predicted"/>
<reference evidence="3 4" key="1">
    <citation type="submission" date="2019-11" db="EMBL/GenBank/DDBJ databases">
        <title>FDA dAtabase for Regulatory Grade micrObial Sequences (FDA-ARGOS): Supporting development and validation of Infectious Disease Dx tests.</title>
        <authorList>
            <person name="Kerrigan L."/>
            <person name="Long C."/>
            <person name="Tallon L."/>
            <person name="Sadzewicz L."/>
            <person name="Vavikolanu K."/>
            <person name="Mehta A."/>
            <person name="Aluvathingal J."/>
            <person name="Nadendla S."/>
            <person name="Yan Y."/>
            <person name="Sichtig H."/>
        </authorList>
    </citation>
    <scope>NUCLEOTIDE SEQUENCE [LARGE SCALE GENOMIC DNA]</scope>
    <source>
        <strain evidence="3 4">FDAARGOS_674</strain>
    </source>
</reference>
<evidence type="ECO:0000313" key="3">
    <source>
        <dbReference type="EMBL" id="QGS34150.1"/>
    </source>
</evidence>
<evidence type="ECO:0000313" key="4">
    <source>
        <dbReference type="Proteomes" id="UP000426857"/>
    </source>
</evidence>
<dbReference type="RefSeq" id="WP_155868003.1">
    <property type="nucleotide sequence ID" value="NZ_CP046322.1"/>
</dbReference>
<feature type="region of interest" description="Disordered" evidence="1">
    <location>
        <begin position="234"/>
        <end position="266"/>
    </location>
</feature>
<gene>
    <name evidence="3" type="ORF">FOB82_03525</name>
</gene>